<comment type="function">
    <text evidence="7">Functions as a peptidoglycan terminase that cleaves nascent peptidoglycan strands endolytically to terminate their elongation.</text>
</comment>
<dbReference type="OrthoDB" id="9814591at2"/>
<organism evidence="8 9">
    <name type="scientific">Geoalkalibacter subterraneus</name>
    <dbReference type="NCBI Taxonomy" id="483547"/>
    <lineage>
        <taxon>Bacteria</taxon>
        <taxon>Pseudomonadati</taxon>
        <taxon>Thermodesulfobacteriota</taxon>
        <taxon>Desulfuromonadia</taxon>
        <taxon>Desulfuromonadales</taxon>
        <taxon>Geoalkalibacteraceae</taxon>
        <taxon>Geoalkalibacter</taxon>
    </lineage>
</organism>
<dbReference type="GO" id="GO:0009252">
    <property type="term" value="P:peptidoglycan biosynthetic process"/>
    <property type="evidence" value="ECO:0007669"/>
    <property type="project" value="UniProtKB-UniRule"/>
</dbReference>
<dbReference type="KEGG" id="gsb:GSUB_01605"/>
<dbReference type="GO" id="GO:0071555">
    <property type="term" value="P:cell wall organization"/>
    <property type="evidence" value="ECO:0007669"/>
    <property type="project" value="UniProtKB-KW"/>
</dbReference>
<keyword evidence="6 7" id="KW-0961">Cell wall biogenesis/degradation</keyword>
<dbReference type="GO" id="GO:0005886">
    <property type="term" value="C:plasma membrane"/>
    <property type="evidence" value="ECO:0007669"/>
    <property type="project" value="UniProtKB-UniRule"/>
</dbReference>
<reference evidence="8 9" key="1">
    <citation type="journal article" date="2015" name="Genome Announc.">
        <title>Genomes of Geoalkalibacter ferrihydriticus Z-0531T and Geoalkalibacter subterraneus Red1T, Two Haloalkaliphilic Metal-Reducing Deltaproteobacteria.</title>
        <authorList>
            <person name="Badalamenti J.P."/>
            <person name="Krajmalnik-Brown R."/>
            <person name="Torres C.I."/>
            <person name="Bond D.R."/>
        </authorList>
    </citation>
    <scope>NUCLEOTIDE SEQUENCE [LARGE SCALE GENOMIC DNA]</scope>
    <source>
        <strain evidence="8 9">Red1</strain>
    </source>
</reference>
<protein>
    <recommendedName>
        <fullName evidence="7">Endolytic murein transglycosylase</fullName>
        <ecNumber evidence="7">4.2.2.29</ecNumber>
    </recommendedName>
    <alternativeName>
        <fullName evidence="7">Peptidoglycan lytic transglycosylase</fullName>
    </alternativeName>
    <alternativeName>
        <fullName evidence="7">Peptidoglycan polymerization terminase</fullName>
    </alternativeName>
</protein>
<evidence type="ECO:0000256" key="1">
    <source>
        <dbReference type="ARBA" id="ARBA00022475"/>
    </source>
</evidence>
<keyword evidence="9" id="KW-1185">Reference proteome</keyword>
<evidence type="ECO:0000256" key="5">
    <source>
        <dbReference type="ARBA" id="ARBA00023239"/>
    </source>
</evidence>
<keyword evidence="1 7" id="KW-1003">Cell membrane</keyword>
<dbReference type="InterPro" id="IPR003770">
    <property type="entry name" value="MLTG-like"/>
</dbReference>
<comment type="similarity">
    <text evidence="7">Belongs to the transglycosylase MltG family.</text>
</comment>
<dbReference type="PANTHER" id="PTHR30518:SF2">
    <property type="entry name" value="ENDOLYTIC MUREIN TRANSGLYCOSYLASE"/>
    <property type="match status" value="1"/>
</dbReference>
<dbReference type="HAMAP" id="MF_02065">
    <property type="entry name" value="MltG"/>
    <property type="match status" value="1"/>
</dbReference>
<keyword evidence="4 7" id="KW-0472">Membrane</keyword>
<proteinExistence type="inferred from homology"/>
<dbReference type="Gene3D" id="3.30.160.60">
    <property type="entry name" value="Classic Zinc Finger"/>
    <property type="match status" value="1"/>
</dbReference>
<keyword evidence="5 7" id="KW-0456">Lyase</keyword>
<evidence type="ECO:0000256" key="7">
    <source>
        <dbReference type="HAMAP-Rule" id="MF_02065"/>
    </source>
</evidence>
<dbReference type="AlphaFoldDB" id="A0A0B5FBL1"/>
<dbReference type="HOGENOM" id="CLU_025574_2_2_7"/>
<sequence>MKINQGLKLLSAILIGIVFLSTILAIDFALFLRRPIAPPQPTEIEIASGSSFNSVAHLLATKKIISRPLYFKLLARHQQVHGAIQAGRYLFEQTARPAEVLTRLVAGDVIRHTLTIPEGLTLKQIADRVEEQGFGSADRFMDLARESRFLKMIDAEISSLEGYLFPETYLLDKNIGEQRLLRAMITEFNKRAQPEWRAAAAERGLSLHQWVTLASIIEKETALTEEMPLISGVFYNRLERGMRLQTDPTVIYGIENFDGNLTRTHLRTPTPYNTYTNSGLPPGPICNPGADALHAAAYPASTKYLYFVSRGDGSHVFSRTLKEHNQAVRRYQLNRP</sequence>
<dbReference type="PANTHER" id="PTHR30518">
    <property type="entry name" value="ENDOLYTIC MUREIN TRANSGLYCOSYLASE"/>
    <property type="match status" value="1"/>
</dbReference>
<dbReference type="CDD" id="cd08010">
    <property type="entry name" value="MltG_like"/>
    <property type="match status" value="1"/>
</dbReference>
<dbReference type="GO" id="GO:0008932">
    <property type="term" value="F:lytic endotransglycosylase activity"/>
    <property type="evidence" value="ECO:0007669"/>
    <property type="project" value="UniProtKB-UniRule"/>
</dbReference>
<accession>A0A0B5FBL1</accession>
<evidence type="ECO:0000313" key="8">
    <source>
        <dbReference type="EMBL" id="AJF05532.1"/>
    </source>
</evidence>
<evidence type="ECO:0000313" key="9">
    <source>
        <dbReference type="Proteomes" id="UP000035036"/>
    </source>
</evidence>
<comment type="catalytic activity">
    <reaction evidence="7">
        <text>a peptidoglycan chain = a peptidoglycan chain with N-acetyl-1,6-anhydromuramyl-[peptide] at the reducing end + a peptidoglycan chain with N-acetylglucosamine at the non-reducing end.</text>
        <dbReference type="EC" id="4.2.2.29"/>
    </reaction>
</comment>
<dbReference type="STRING" id="483547.GSUB_01605"/>
<dbReference type="FunFam" id="3.30.160.60:FF:000242">
    <property type="entry name" value="Endolytic murein transglycosylase"/>
    <property type="match status" value="1"/>
</dbReference>
<feature type="site" description="Important for catalytic activity" evidence="7">
    <location>
        <position position="220"/>
    </location>
</feature>
<dbReference type="RefSeq" id="WP_040198896.1">
    <property type="nucleotide sequence ID" value="NZ_CP010311.1"/>
</dbReference>
<dbReference type="EC" id="4.2.2.29" evidence="7"/>
<evidence type="ECO:0000256" key="2">
    <source>
        <dbReference type="ARBA" id="ARBA00022692"/>
    </source>
</evidence>
<keyword evidence="2 7" id="KW-0812">Transmembrane</keyword>
<dbReference type="Pfam" id="PF02618">
    <property type="entry name" value="YceG"/>
    <property type="match status" value="1"/>
</dbReference>
<dbReference type="Gene3D" id="3.30.1490.480">
    <property type="entry name" value="Endolytic murein transglycosylase"/>
    <property type="match status" value="1"/>
</dbReference>
<dbReference type="NCBIfam" id="TIGR00247">
    <property type="entry name" value="endolytic transglycosylase MltG"/>
    <property type="match status" value="1"/>
</dbReference>
<keyword evidence="3 7" id="KW-1133">Transmembrane helix</keyword>
<dbReference type="Proteomes" id="UP000035036">
    <property type="component" value="Chromosome"/>
</dbReference>
<name>A0A0B5FBL1_9BACT</name>
<evidence type="ECO:0000256" key="3">
    <source>
        <dbReference type="ARBA" id="ARBA00022989"/>
    </source>
</evidence>
<gene>
    <name evidence="7" type="primary">mltG</name>
    <name evidence="8" type="ORF">GSUB_01605</name>
</gene>
<dbReference type="EMBL" id="CP010311">
    <property type="protein sequence ID" value="AJF05532.1"/>
    <property type="molecule type" value="Genomic_DNA"/>
</dbReference>
<evidence type="ECO:0000256" key="4">
    <source>
        <dbReference type="ARBA" id="ARBA00023136"/>
    </source>
</evidence>
<evidence type="ECO:0000256" key="6">
    <source>
        <dbReference type="ARBA" id="ARBA00023316"/>
    </source>
</evidence>